<dbReference type="InterPro" id="IPR027482">
    <property type="entry name" value="Sec1-like_dom2"/>
</dbReference>
<dbReference type="SUPFAM" id="SSF56815">
    <property type="entry name" value="Sec1/munc18-like (SM) proteins"/>
    <property type="match status" value="1"/>
</dbReference>
<protein>
    <submittedName>
        <fullName evidence="2">Uncharacterized protein</fullName>
    </submittedName>
</protein>
<dbReference type="InterPro" id="IPR043154">
    <property type="entry name" value="Sec-1-like_dom1"/>
</dbReference>
<dbReference type="Proteomes" id="UP001642409">
    <property type="component" value="Unassembled WGS sequence"/>
</dbReference>
<sequence length="559" mass="62858">MNFQQIFEHTYEQLITTSEGFKIPGLKMLWLDDSSLHLISNMTTQSRLSNDEISLTQPLIKAKDLPCTPHVNALAFIRPDQANIKILQEILSDKKRRCMGVYLMFTSQPTDQQIELLAASDKFSLVQSVKVEPFDFVPLLQNLALTSNLQSLLLTQRAPASIRYQSGSADAQQLASTISGFVTANKSSFVQAKKSPVELIIVDRKLNTRENALVSLNVAQMAHEYKNLTTQGTIQLRSEQVPFSFFTMSEDVRSNMTLDAFQVLDNVTEFKKKQKPSFEAGDLEAQSKFLSEQEQFKTQHNEMKNIGTFISELKDQTLWLMAVNNVQQQILTGKLTKLNEDFFDAFKRQIQRKESAEDDVKKEIAKIFGFGCLSFAQLLPNASGKQTEGNLKVITEFVDFLAAFSPQSQSQLEIIKSNLRILNQPSANWIQIQQASQQAKQAVTQFRLFSQFQKPLYPSQSKALNEYKRNILALVQAAAANKLPQEQFPVLDPFKGTQAELAVSGECPIFIVYVIGGVRFDDAAHLTVFDDGEIGKAVGRCVLVSDKLVGWKDWVDSVK</sequence>
<accession>A0AA86RK96</accession>
<dbReference type="InterPro" id="IPR036045">
    <property type="entry name" value="Sec1-like_sf"/>
</dbReference>
<dbReference type="Gene3D" id="3.90.830.10">
    <property type="entry name" value="Syntaxin Binding Protein 1, Chain A, domain 2"/>
    <property type="match status" value="1"/>
</dbReference>
<reference evidence="2" key="1">
    <citation type="submission" date="2023-06" db="EMBL/GenBank/DDBJ databases">
        <authorList>
            <person name="Kurt Z."/>
        </authorList>
    </citation>
    <scope>NUCLEOTIDE SEQUENCE</scope>
</reference>
<dbReference type="EMBL" id="CATOUU010001183">
    <property type="protein sequence ID" value="CAI9978232.1"/>
    <property type="molecule type" value="Genomic_DNA"/>
</dbReference>
<dbReference type="GO" id="GO:0016192">
    <property type="term" value="P:vesicle-mediated transport"/>
    <property type="evidence" value="ECO:0007669"/>
    <property type="project" value="InterPro"/>
</dbReference>
<dbReference type="Pfam" id="PF00995">
    <property type="entry name" value="Sec1"/>
    <property type="match status" value="1"/>
</dbReference>
<dbReference type="Gene3D" id="1.25.40.60">
    <property type="match status" value="1"/>
</dbReference>
<dbReference type="PANTHER" id="PTHR11679">
    <property type="entry name" value="VESICLE PROTEIN SORTING-ASSOCIATED"/>
    <property type="match status" value="1"/>
</dbReference>
<dbReference type="EMBL" id="CAXDID020000128">
    <property type="protein sequence ID" value="CAL6034609.1"/>
    <property type="molecule type" value="Genomic_DNA"/>
</dbReference>
<comment type="caution">
    <text evidence="2">The sequence shown here is derived from an EMBL/GenBank/DDBJ whole genome shotgun (WGS) entry which is preliminary data.</text>
</comment>
<evidence type="ECO:0000313" key="3">
    <source>
        <dbReference type="EMBL" id="CAL6034609.1"/>
    </source>
</evidence>
<organism evidence="2">
    <name type="scientific">Hexamita inflata</name>
    <dbReference type="NCBI Taxonomy" id="28002"/>
    <lineage>
        <taxon>Eukaryota</taxon>
        <taxon>Metamonada</taxon>
        <taxon>Diplomonadida</taxon>
        <taxon>Hexamitidae</taxon>
        <taxon>Hexamitinae</taxon>
        <taxon>Hexamita</taxon>
    </lineage>
</organism>
<dbReference type="Gene3D" id="3.40.50.1910">
    <property type="match status" value="1"/>
</dbReference>
<evidence type="ECO:0000313" key="2">
    <source>
        <dbReference type="EMBL" id="CAI9978232.1"/>
    </source>
</evidence>
<comment type="similarity">
    <text evidence="1">Belongs to the STXBP/unc-18/SEC1 family.</text>
</comment>
<keyword evidence="4" id="KW-1185">Reference proteome</keyword>
<dbReference type="PIRSF" id="PIRSF005715">
    <property type="entry name" value="VPS45_Sec1"/>
    <property type="match status" value="1"/>
</dbReference>
<dbReference type="AlphaFoldDB" id="A0AA86RK96"/>
<gene>
    <name evidence="3" type="ORF">HINF_LOCUS35537</name>
    <name evidence="2" type="ORF">HINF_LOCUS65877</name>
</gene>
<name>A0AA86RK96_9EUKA</name>
<dbReference type="Gene3D" id="3.40.50.2060">
    <property type="match status" value="1"/>
</dbReference>
<evidence type="ECO:0000256" key="1">
    <source>
        <dbReference type="ARBA" id="ARBA00009884"/>
    </source>
</evidence>
<dbReference type="InterPro" id="IPR001619">
    <property type="entry name" value="Sec1-like"/>
</dbReference>
<proteinExistence type="inferred from homology"/>
<dbReference type="InterPro" id="IPR043127">
    <property type="entry name" value="Sec-1-like_dom3a"/>
</dbReference>
<reference evidence="3 4" key="2">
    <citation type="submission" date="2024-07" db="EMBL/GenBank/DDBJ databases">
        <authorList>
            <person name="Akdeniz Z."/>
        </authorList>
    </citation>
    <scope>NUCLEOTIDE SEQUENCE [LARGE SCALE GENOMIC DNA]</scope>
</reference>
<evidence type="ECO:0000313" key="4">
    <source>
        <dbReference type="Proteomes" id="UP001642409"/>
    </source>
</evidence>